<dbReference type="PANTHER" id="PTHR11851">
    <property type="entry name" value="METALLOPROTEASE"/>
    <property type="match status" value="1"/>
</dbReference>
<feature type="domain" description="Peptidase M16 N-terminal" evidence="4">
    <location>
        <begin position="526"/>
        <end position="647"/>
    </location>
</feature>
<dbReference type="PANTHER" id="PTHR11851:SF49">
    <property type="entry name" value="MITOCHONDRIAL-PROCESSING PEPTIDASE SUBUNIT ALPHA"/>
    <property type="match status" value="1"/>
</dbReference>
<dbReference type="RefSeq" id="WP_305931899.1">
    <property type="nucleotide sequence ID" value="NZ_JAVAIM010000001.1"/>
</dbReference>
<keyword evidence="2" id="KW-0378">Hydrolase</keyword>
<dbReference type="Proteomes" id="UP001240639">
    <property type="component" value="Unassembled WGS sequence"/>
</dbReference>
<dbReference type="InterPro" id="IPR011765">
    <property type="entry name" value="Pept_M16_N"/>
</dbReference>
<dbReference type="Pfam" id="PF00675">
    <property type="entry name" value="Peptidase_M16"/>
    <property type="match status" value="2"/>
</dbReference>
<keyword evidence="2" id="KW-0482">Metalloprotease</keyword>
<evidence type="ECO:0000259" key="5">
    <source>
        <dbReference type="Pfam" id="PF05193"/>
    </source>
</evidence>
<accession>A0ABT9HMX6</accession>
<proteinExistence type="inferred from homology"/>
<evidence type="ECO:0000259" key="4">
    <source>
        <dbReference type="Pfam" id="PF00675"/>
    </source>
</evidence>
<name>A0ABT9HMX6_9SPHN</name>
<dbReference type="InterPro" id="IPR007863">
    <property type="entry name" value="Peptidase_M16_C"/>
</dbReference>
<dbReference type="Pfam" id="PF05193">
    <property type="entry name" value="Peptidase_M16_C"/>
    <property type="match status" value="2"/>
</dbReference>
<keyword evidence="2" id="KW-0645">Protease</keyword>
<keyword evidence="7" id="KW-1185">Reference proteome</keyword>
<dbReference type="InterPro" id="IPR050361">
    <property type="entry name" value="MPP/UQCRC_Complex"/>
</dbReference>
<evidence type="ECO:0000313" key="7">
    <source>
        <dbReference type="Proteomes" id="UP001240639"/>
    </source>
</evidence>
<dbReference type="Gene3D" id="3.30.830.10">
    <property type="entry name" value="Metalloenzyme, LuxS/M16 peptidase-like"/>
    <property type="match status" value="4"/>
</dbReference>
<dbReference type="PROSITE" id="PS51257">
    <property type="entry name" value="PROKAR_LIPOPROTEIN"/>
    <property type="match status" value="1"/>
</dbReference>
<feature type="domain" description="Peptidase M16 C-terminal" evidence="5">
    <location>
        <begin position="216"/>
        <end position="389"/>
    </location>
</feature>
<dbReference type="EMBL" id="JAVAIM010000001">
    <property type="protein sequence ID" value="MDP4574495.1"/>
    <property type="molecule type" value="Genomic_DNA"/>
</dbReference>
<evidence type="ECO:0000313" key="6">
    <source>
        <dbReference type="EMBL" id="MDP4574495.1"/>
    </source>
</evidence>
<dbReference type="SUPFAM" id="SSF63411">
    <property type="entry name" value="LuxS/MPP-like metallohydrolase"/>
    <property type="match status" value="4"/>
</dbReference>
<reference evidence="6 7" key="1">
    <citation type="submission" date="2023-08" db="EMBL/GenBank/DDBJ databases">
        <title>genomic of G39.</title>
        <authorList>
            <person name="Wang Y."/>
        </authorList>
    </citation>
    <scope>NUCLEOTIDE SEQUENCE [LARGE SCALE GENOMIC DNA]</scope>
    <source>
        <strain evidence="6 7">G39</strain>
    </source>
</reference>
<comment type="caution">
    <text evidence="6">The sequence shown here is derived from an EMBL/GenBank/DDBJ whole genome shotgun (WGS) entry which is preliminary data.</text>
</comment>
<protein>
    <submittedName>
        <fullName evidence="6">Pitrilysin family protein</fullName>
    </submittedName>
</protein>
<sequence>MRHILLTGIATFALAGCASVPGEPMATAATPPATDGSLASLVDKVDIPYEQFTLNNGLTVLVHTDRKAPIVGVTTYYRVGSKHEPRGRTGFAHLFEHLMFGGSENVENFDIPLEAAGSTSTNGSTNFDRTNYVETVPTGALDLALMMESDRMGYLLGAISQEKLDKQRGVVQNEKRQGDNQPYGLTFYAILEGLFPVGHPYRHSTIGSMADLDAASLTDVRNWFIDNYAPNNVVLSLTGDIDAATARPMVERWFGEIERGPEVTPVQAAPVTLAAEKTRELVDQVPQTRVYRAWTGPGINHADAVPLSIGMNILGGLASSRLDNVLVRDEQLATSVSAFNWQSEQVGILMAQMDIKPGVDRAQAEARLDAVMAEYLASGPTPAEMDRAATSWVSSEIDALERVGGFGGKGSTLAEGLLYSDDPAYYRTALERAASLESGEVREALGRWLNRPAYKLAIVPGERVESGADMGGWGDEATTPAPEPDAKEPIEITRTGPPREMPTPEDVGPLTFPTVERAELSNGISVALARRTAVPKVVISMQFDAGYSADGAARAGTQSLMMDLLEEGTTSRSAVEIAEEQERLGASIGTGSSLDTSSVTMNALATNLAPSLELMADIVRNPAFAQTEVERVRDQRLAEIAQQLSSPGGLASRTLRPLIFGENHPYGTVGSLGTVPVVEAIGPATLRAEHGKWIRPDNAEIFVVGDITMPELTRQLEGAFGDWQASGAAASEKVFTDSAPVDGTRLVVIDRPNSPQSVIYAGRVLSLAGATPGLESLDLANEVLGNGFLSRLNMIIREEKGWSYGARSGVDAPAGPRTFTVSTSVQSDRTGDSVQLILDTAREFAEGTRTVDDTEFTRVTDGNIRGLPNRFETNYQVLGAIVENDRLGRPDDYYTTLPATYRAIDKAAIDAAARQYLGPDDLTIVVVGDRSEIDAQLDKLGLPTTYLDVDTDVSNAD</sequence>
<feature type="domain" description="Peptidase M16 C-terminal" evidence="5">
    <location>
        <begin position="684"/>
        <end position="858"/>
    </location>
</feature>
<organism evidence="6 7">
    <name type="scientific">Qipengyuania profundimaris</name>
    <dbReference type="NCBI Taxonomy" id="3067652"/>
    <lineage>
        <taxon>Bacteria</taxon>
        <taxon>Pseudomonadati</taxon>
        <taxon>Pseudomonadota</taxon>
        <taxon>Alphaproteobacteria</taxon>
        <taxon>Sphingomonadales</taxon>
        <taxon>Erythrobacteraceae</taxon>
        <taxon>Qipengyuania</taxon>
    </lineage>
</organism>
<gene>
    <name evidence="6" type="ORF">Q9K02_05005</name>
</gene>
<dbReference type="InterPro" id="IPR011249">
    <property type="entry name" value="Metalloenz_LuxS/M16"/>
</dbReference>
<feature type="domain" description="Peptidase M16 N-terminal" evidence="4">
    <location>
        <begin position="60"/>
        <end position="181"/>
    </location>
</feature>
<feature type="region of interest" description="Disordered" evidence="3">
    <location>
        <begin position="467"/>
        <end position="506"/>
    </location>
</feature>
<evidence type="ECO:0000256" key="1">
    <source>
        <dbReference type="ARBA" id="ARBA00007261"/>
    </source>
</evidence>
<evidence type="ECO:0000256" key="3">
    <source>
        <dbReference type="SAM" id="MobiDB-lite"/>
    </source>
</evidence>
<evidence type="ECO:0000256" key="2">
    <source>
        <dbReference type="ARBA" id="ARBA00023049"/>
    </source>
</evidence>
<comment type="similarity">
    <text evidence="1">Belongs to the peptidase M16 family.</text>
</comment>